<keyword evidence="3" id="KW-0812">Transmembrane</keyword>
<dbReference type="PANTHER" id="PTHR30069">
    <property type="entry name" value="TONB-DEPENDENT OUTER MEMBRANE RECEPTOR"/>
    <property type="match status" value="1"/>
</dbReference>
<keyword evidence="6" id="KW-0998">Cell outer membrane</keyword>
<gene>
    <name evidence="9" type="ORF">LCGC14_0099170</name>
</gene>
<name>A0A0F9VCV8_9ZZZZ</name>
<dbReference type="PROSITE" id="PS52016">
    <property type="entry name" value="TONB_DEPENDENT_REC_3"/>
    <property type="match status" value="1"/>
</dbReference>
<reference evidence="9" key="1">
    <citation type="journal article" date="2015" name="Nature">
        <title>Complex archaea that bridge the gap between prokaryotes and eukaryotes.</title>
        <authorList>
            <person name="Spang A."/>
            <person name="Saw J.H."/>
            <person name="Jorgensen S.L."/>
            <person name="Zaremba-Niedzwiedzka K."/>
            <person name="Martijn J."/>
            <person name="Lind A.E."/>
            <person name="van Eijk R."/>
            <person name="Schleper C."/>
            <person name="Guy L."/>
            <person name="Ettema T.J."/>
        </authorList>
    </citation>
    <scope>NUCLEOTIDE SEQUENCE</scope>
</reference>
<evidence type="ECO:0000256" key="6">
    <source>
        <dbReference type="ARBA" id="ARBA00023237"/>
    </source>
</evidence>
<feature type="domain" description="TonB-dependent receptor-like beta-barrel" evidence="7">
    <location>
        <begin position="302"/>
        <end position="648"/>
    </location>
</feature>
<dbReference type="EMBL" id="LAZR01000028">
    <property type="protein sequence ID" value="KKO02996.1"/>
    <property type="molecule type" value="Genomic_DNA"/>
</dbReference>
<accession>A0A0F9VCV8</accession>
<dbReference type="SUPFAM" id="SSF56935">
    <property type="entry name" value="Porins"/>
    <property type="match status" value="1"/>
</dbReference>
<evidence type="ECO:0000259" key="8">
    <source>
        <dbReference type="Pfam" id="PF07715"/>
    </source>
</evidence>
<dbReference type="Gene3D" id="2.170.130.10">
    <property type="entry name" value="TonB-dependent receptor, plug domain"/>
    <property type="match status" value="1"/>
</dbReference>
<dbReference type="GO" id="GO:0009279">
    <property type="term" value="C:cell outer membrane"/>
    <property type="evidence" value="ECO:0007669"/>
    <property type="project" value="UniProtKB-SubCell"/>
</dbReference>
<comment type="subcellular location">
    <subcellularLocation>
        <location evidence="1">Cell outer membrane</location>
        <topology evidence="1">Multi-pass membrane protein</topology>
    </subcellularLocation>
</comment>
<evidence type="ECO:0000256" key="5">
    <source>
        <dbReference type="ARBA" id="ARBA00023136"/>
    </source>
</evidence>
<evidence type="ECO:0008006" key="10">
    <source>
        <dbReference type="Google" id="ProtNLM"/>
    </source>
</evidence>
<feature type="domain" description="TonB-dependent receptor plug" evidence="8">
    <location>
        <begin position="51"/>
        <end position="151"/>
    </location>
</feature>
<dbReference type="InterPro" id="IPR000531">
    <property type="entry name" value="Beta-barrel_TonB"/>
</dbReference>
<dbReference type="Pfam" id="PF00593">
    <property type="entry name" value="TonB_dep_Rec_b-barrel"/>
    <property type="match status" value="1"/>
</dbReference>
<evidence type="ECO:0000256" key="1">
    <source>
        <dbReference type="ARBA" id="ARBA00004571"/>
    </source>
</evidence>
<keyword evidence="5" id="KW-0472">Membrane</keyword>
<protein>
    <recommendedName>
        <fullName evidence="10">TonB-dependent receptor</fullName>
    </recommendedName>
</protein>
<evidence type="ECO:0000259" key="7">
    <source>
        <dbReference type="Pfam" id="PF00593"/>
    </source>
</evidence>
<dbReference type="Gene3D" id="2.40.170.20">
    <property type="entry name" value="TonB-dependent receptor, beta-barrel domain"/>
    <property type="match status" value="1"/>
</dbReference>
<dbReference type="Pfam" id="PF07715">
    <property type="entry name" value="Plug"/>
    <property type="match status" value="1"/>
</dbReference>
<dbReference type="InterPro" id="IPR036942">
    <property type="entry name" value="Beta-barrel_TonB_sf"/>
</dbReference>
<dbReference type="InterPro" id="IPR039426">
    <property type="entry name" value="TonB-dep_rcpt-like"/>
</dbReference>
<comment type="caution">
    <text evidence="9">The sequence shown here is derived from an EMBL/GenBank/DDBJ whole genome shotgun (WGS) entry which is preliminary data.</text>
</comment>
<dbReference type="InterPro" id="IPR012910">
    <property type="entry name" value="Plug_dom"/>
</dbReference>
<sequence length="679" mass="74656">MKHRKTRLAVSLAAAALSSPLSLVAYAQVQELPSMTVSASALGQSTDEMIQPSAVLQGDDWIGLRETSLGDSLESLPGVRASGFGAGVSRPVIRGLDGARVRVLSDGADVLDASAISPDHAISADTALLERVEVLKGPATLLYGGGAIGGVVNLIDRRVPTYVPERGYEGELDLRGNSVADERAGALGVTVGAGQFAARFEGSRSDADAYRIPGHPSRQEGAYNETDSAGMGLSWITERGYVGLAYSSQDREYGLLAHEHADCHTHGPTDWHCVEEEHDHDGHDHDEEEQEHGDAYIDMQQRRWDLRADYSDPFNGFERVRVRVAHTDYQHVEMEGEEVGTEFTNRGTDGRIELTHAPIAGWRGVVGSQLTRRDFAALGEEAYVPPTLTHNRALFVLEEYQAGDWRYEVGLRQEWQTVEVKDGDDEADHRGSSVSFGASWQWQPNLALYSSLSRSQRLPTAEELYANGPHAATRTIELGDPDLDKETSWNMEVGLRRTRGPVTFDLSVYRNEVDDFIYAADTGHSPGAGYREVAYEQADAVLHGMEGRVLWQATTKTGLSLFGDHVRGRLKEGGDLPRIPADRVGVRVDQRLSQALSGFVETSRIMRQDDIADYETETDSYTLLSAGLGWRGQLGESDYLLYLRGNNLLNEEARQHTSFIKDEVLLPGRNLTVGARFSF</sequence>
<organism evidence="9">
    <name type="scientific">marine sediment metagenome</name>
    <dbReference type="NCBI Taxonomy" id="412755"/>
    <lineage>
        <taxon>unclassified sequences</taxon>
        <taxon>metagenomes</taxon>
        <taxon>ecological metagenomes</taxon>
    </lineage>
</organism>
<dbReference type="GO" id="GO:0015344">
    <property type="term" value="F:siderophore uptake transmembrane transporter activity"/>
    <property type="evidence" value="ECO:0007669"/>
    <property type="project" value="TreeGrafter"/>
</dbReference>
<keyword evidence="2" id="KW-0813">Transport</keyword>
<proteinExistence type="predicted"/>
<evidence type="ECO:0000256" key="2">
    <source>
        <dbReference type="ARBA" id="ARBA00022448"/>
    </source>
</evidence>
<keyword evidence="4" id="KW-0798">TonB box</keyword>
<evidence type="ECO:0000256" key="3">
    <source>
        <dbReference type="ARBA" id="ARBA00022692"/>
    </source>
</evidence>
<dbReference type="PANTHER" id="PTHR30069:SF40">
    <property type="entry name" value="TONB-DEPENDENT RECEPTOR NMB0964-RELATED"/>
    <property type="match status" value="1"/>
</dbReference>
<dbReference type="InterPro" id="IPR037066">
    <property type="entry name" value="Plug_dom_sf"/>
</dbReference>
<dbReference type="GO" id="GO:0044718">
    <property type="term" value="P:siderophore transmembrane transport"/>
    <property type="evidence" value="ECO:0007669"/>
    <property type="project" value="TreeGrafter"/>
</dbReference>
<dbReference type="AlphaFoldDB" id="A0A0F9VCV8"/>
<evidence type="ECO:0000256" key="4">
    <source>
        <dbReference type="ARBA" id="ARBA00023077"/>
    </source>
</evidence>
<dbReference type="CDD" id="cd01347">
    <property type="entry name" value="ligand_gated_channel"/>
    <property type="match status" value="1"/>
</dbReference>
<evidence type="ECO:0000313" key="9">
    <source>
        <dbReference type="EMBL" id="KKO02996.1"/>
    </source>
</evidence>